<organism evidence="3 4">
    <name type="scientific">Brevirhabdus pacifica</name>
    <dbReference type="NCBI Taxonomy" id="1267768"/>
    <lineage>
        <taxon>Bacteria</taxon>
        <taxon>Pseudomonadati</taxon>
        <taxon>Pseudomonadota</taxon>
        <taxon>Alphaproteobacteria</taxon>
        <taxon>Rhodobacterales</taxon>
        <taxon>Paracoccaceae</taxon>
        <taxon>Brevirhabdus</taxon>
    </lineage>
</organism>
<accession>A0A2M9DGC8</accession>
<dbReference type="InterPro" id="IPR038713">
    <property type="entry name" value="Terminase_Gp1_N_sf"/>
</dbReference>
<evidence type="ECO:0000313" key="4">
    <source>
        <dbReference type="Proteomes" id="UP000187266"/>
    </source>
</evidence>
<reference evidence="3 4" key="1">
    <citation type="submission" date="2017-01" db="EMBL/GenBank/DDBJ databases">
        <title>Genomic analysis of Xuhuaishuia manganoxidans DY6-4.</title>
        <authorList>
            <person name="Wang X."/>
        </authorList>
    </citation>
    <scope>NUCLEOTIDE SEQUENCE [LARGE SCALE GENOMIC DNA]</scope>
    <source>
        <strain evidence="3 4">DY6-4</strain>
    </source>
</reference>
<evidence type="ECO:0000256" key="2">
    <source>
        <dbReference type="ARBA" id="ARBA00023219"/>
    </source>
</evidence>
<protein>
    <submittedName>
        <fullName evidence="3">Uncharacterized protein</fullName>
    </submittedName>
</protein>
<evidence type="ECO:0000256" key="1">
    <source>
        <dbReference type="ARBA" id="ARBA00022612"/>
    </source>
</evidence>
<dbReference type="Pfam" id="PF03592">
    <property type="entry name" value="Terminase_2"/>
    <property type="match status" value="1"/>
</dbReference>
<dbReference type="EMBL" id="CP019124">
    <property type="protein sequence ID" value="APX88656.1"/>
    <property type="molecule type" value="Genomic_DNA"/>
</dbReference>
<sequence>MTLTAKQERFVQEYLKDGNATRAAKDAGYSHKTAYSVGAENLRKPQIAAALAKAKAERTERTQVTMDYVIGRLVIEAERDDEKSSHSARIAALTQLRQHLEGVGDPDAAAPLSINISTVEAVREVRVTRSKA</sequence>
<proteinExistence type="predicted"/>
<dbReference type="Proteomes" id="UP000187266">
    <property type="component" value="Chromosome"/>
</dbReference>
<name>A0A1U7DFB8_9RHOB</name>
<dbReference type="InterPro" id="IPR052404">
    <property type="entry name" value="SPP1-like_terminase"/>
</dbReference>
<evidence type="ECO:0000313" key="3">
    <source>
        <dbReference type="EMBL" id="APX88656.1"/>
    </source>
</evidence>
<dbReference type="RefSeq" id="WP_076978680.1">
    <property type="nucleotide sequence ID" value="NZ_CP019124.1"/>
</dbReference>
<dbReference type="Gene3D" id="1.10.10.1400">
    <property type="entry name" value="Terminase, small subunit, N-terminal DNA-binding domain, HTH motif"/>
    <property type="match status" value="1"/>
</dbReference>
<gene>
    <name evidence="3" type="ORF">BV394_02015</name>
</gene>
<dbReference type="OrthoDB" id="8227562at2"/>
<keyword evidence="2" id="KW-0231">Viral genome packaging</keyword>
<dbReference type="PANTHER" id="PTHR41328">
    <property type="entry name" value="TERMINASE SMALL SUBUNIT-RELATED"/>
    <property type="match status" value="1"/>
</dbReference>
<dbReference type="PANTHER" id="PTHR41328:SF2">
    <property type="entry name" value="TERMINASE SMALL SUBUNIT"/>
    <property type="match status" value="1"/>
</dbReference>
<dbReference type="STRING" id="1267768.BV394_02015"/>
<accession>A0A1U7DFB8</accession>
<dbReference type="AlphaFoldDB" id="A0A1U7DFB8"/>
<dbReference type="GO" id="GO:0051276">
    <property type="term" value="P:chromosome organization"/>
    <property type="evidence" value="ECO:0007669"/>
    <property type="project" value="InterPro"/>
</dbReference>
<keyword evidence="4" id="KW-1185">Reference proteome</keyword>
<keyword evidence="1" id="KW-1188">Viral release from host cell</keyword>
<dbReference type="InterPro" id="IPR005335">
    <property type="entry name" value="Terminase_ssu"/>
</dbReference>